<protein>
    <submittedName>
        <fullName evidence="2">Tol</fullName>
    </submittedName>
</protein>
<evidence type="ECO:0000313" key="3">
    <source>
        <dbReference type="Proteomes" id="UP000530670"/>
    </source>
</evidence>
<sequence length="943" mass="108550">MTSSSELPTYVILWDFDEDVSDLDETNADEAIAYNGPGAAEYQLLRGKREERKRELCQRKDTIRKRREDAGEEEKNKTDQVRVVYEVLEISMSRSESSRLGPIDSQFDLHFMDYFDRFYDPSPHGYQRRYIRFEYQDRGEAHRDNLTGRFWLNPSVDLELVPLIYTPDGRSFMSLQFIDKDNLILKASRDLVFWATPQDSQGPDTFTFMGVRNDRCALAPPTKFLSVQDETLCEFCHDDALIPLIRTRALSDLTESSRYCQLCAMWLRALDHSRQNLKVRGQVALLRQHPLEQDISDVALVFMSSSVLPYIVWPHMGYAWATLDAISTDGAKDINLKPLPRSDQADATWKSVREWLGRCQKYHKDCKLQRTPTWKPTRLLYVCNTQAALQVRLVEGQELPDGTEYLTLSHCLGVGNTLQLTRSNIEAFKSSIPVDELSRVFIDACNTTKRLSHEYLWIDALCIIQDDPTDREHEVGCMSSIYGNSCLNLSADGDDAADQGLFCPSSKRALHPWYPVYIRRERGHESPRDYCISEYHNWWERISNSKLNRGACALQERVLPPRVLHLGLEQVALECCSNAVCERLPYGDPTIREDTAVLTSLKRFVLDARNGNLSSLSPETAFRNWNQIVQAYSQGQLTIATDRLVALSGLIDVLYPVFQQMTEREDEVEDRQTEADSLCHNSTGLFLAGLWRPYAERQLVWRAMSRDHPFTYDGNALSVPGKRYDEYIAPTWSWCSVKDAAIVPQELRSGNIYFTKVIDTNIIPDKKLNPATHLSSMRYCSSPGSFLRLRCSYLTIVELGPVSGMKLMNFRAATHERGRGEEAIDVQSRNYWDVEFSQEAIDCKSPIAVPIFARTDFSNCVYCLALDERRGENGHIWYIRLGAFVITYPEDVTRFWEGIEEFDKHMPEECARHDGLHRFKDLKWGKCTYVKMDEVLQRIIEIR</sequence>
<dbReference type="InterPro" id="IPR010730">
    <property type="entry name" value="HET"/>
</dbReference>
<evidence type="ECO:0000259" key="1">
    <source>
        <dbReference type="Pfam" id="PF06985"/>
    </source>
</evidence>
<reference evidence="2 3" key="1">
    <citation type="submission" date="2020-05" db="EMBL/GenBank/DDBJ databases">
        <title>Identification and distribution of gene clusters putatively required for synthesis of sphingolipid metabolism inhibitors in phylogenetically diverse species of the filamentous fungus Fusarium.</title>
        <authorList>
            <person name="Kim H.-S."/>
            <person name="Busman M."/>
            <person name="Brown D.W."/>
            <person name="Divon H."/>
            <person name="Uhlig S."/>
            <person name="Proctor R.H."/>
        </authorList>
    </citation>
    <scope>NUCLEOTIDE SEQUENCE [LARGE SCALE GENOMIC DNA]</scope>
    <source>
        <strain evidence="2 3">NRRL 66243</strain>
    </source>
</reference>
<proteinExistence type="predicted"/>
<organism evidence="2 3">
    <name type="scientific">Fusarium tjaetaba</name>
    <dbReference type="NCBI Taxonomy" id="1567544"/>
    <lineage>
        <taxon>Eukaryota</taxon>
        <taxon>Fungi</taxon>
        <taxon>Dikarya</taxon>
        <taxon>Ascomycota</taxon>
        <taxon>Pezizomycotina</taxon>
        <taxon>Sordariomycetes</taxon>
        <taxon>Hypocreomycetidae</taxon>
        <taxon>Hypocreales</taxon>
        <taxon>Nectriaceae</taxon>
        <taxon>Fusarium</taxon>
        <taxon>Fusarium fujikuroi species complex</taxon>
    </lineage>
</organism>
<dbReference type="Pfam" id="PF06985">
    <property type="entry name" value="HET"/>
    <property type="match status" value="1"/>
</dbReference>
<dbReference type="OrthoDB" id="5362512at2759"/>
<gene>
    <name evidence="2" type="ORF">FTJAE_5875</name>
</gene>
<dbReference type="Proteomes" id="UP000530670">
    <property type="component" value="Unassembled WGS sequence"/>
</dbReference>
<dbReference type="RefSeq" id="XP_037206930.1">
    <property type="nucleotide sequence ID" value="XM_037352429.1"/>
</dbReference>
<accession>A0A8H5VW84</accession>
<feature type="domain" description="Heterokaryon incompatibility" evidence="1">
    <location>
        <begin position="405"/>
        <end position="556"/>
    </location>
</feature>
<dbReference type="PANTHER" id="PTHR33112">
    <property type="entry name" value="DOMAIN PROTEIN, PUTATIVE-RELATED"/>
    <property type="match status" value="1"/>
</dbReference>
<keyword evidence="3" id="KW-1185">Reference proteome</keyword>
<evidence type="ECO:0000313" key="2">
    <source>
        <dbReference type="EMBL" id="KAF5636680.1"/>
    </source>
</evidence>
<dbReference type="GeneID" id="59304699"/>
<comment type="caution">
    <text evidence="2">The sequence shown here is derived from an EMBL/GenBank/DDBJ whole genome shotgun (WGS) entry which is preliminary data.</text>
</comment>
<dbReference type="EMBL" id="JAAQRI010000113">
    <property type="protein sequence ID" value="KAF5636680.1"/>
    <property type="molecule type" value="Genomic_DNA"/>
</dbReference>
<name>A0A8H5VW84_9HYPO</name>
<dbReference type="PANTHER" id="PTHR33112:SF16">
    <property type="entry name" value="HETEROKARYON INCOMPATIBILITY DOMAIN-CONTAINING PROTEIN"/>
    <property type="match status" value="1"/>
</dbReference>
<dbReference type="AlphaFoldDB" id="A0A8H5VW84"/>